<name>A0A5A7PB91_STRAF</name>
<dbReference type="Proteomes" id="UP000325081">
    <property type="component" value="Unassembled WGS sequence"/>
</dbReference>
<dbReference type="OrthoDB" id="337270at2759"/>
<reference evidence="2" key="1">
    <citation type="journal article" date="2019" name="Curr. Biol.">
        <title>Genome Sequence of Striga asiatica Provides Insight into the Evolution of Plant Parasitism.</title>
        <authorList>
            <person name="Yoshida S."/>
            <person name="Kim S."/>
            <person name="Wafula E.K."/>
            <person name="Tanskanen J."/>
            <person name="Kim Y.M."/>
            <person name="Honaas L."/>
            <person name="Yang Z."/>
            <person name="Spallek T."/>
            <person name="Conn C.E."/>
            <person name="Ichihashi Y."/>
            <person name="Cheong K."/>
            <person name="Cui S."/>
            <person name="Der J.P."/>
            <person name="Gundlach H."/>
            <person name="Jiao Y."/>
            <person name="Hori C."/>
            <person name="Ishida J.K."/>
            <person name="Kasahara H."/>
            <person name="Kiba T."/>
            <person name="Kim M.S."/>
            <person name="Koo N."/>
            <person name="Laohavisit A."/>
            <person name="Lee Y.H."/>
            <person name="Lumba S."/>
            <person name="McCourt P."/>
            <person name="Mortimer J.C."/>
            <person name="Mutuku J.M."/>
            <person name="Nomura T."/>
            <person name="Sasaki-Sekimoto Y."/>
            <person name="Seto Y."/>
            <person name="Wang Y."/>
            <person name="Wakatake T."/>
            <person name="Sakakibara H."/>
            <person name="Demura T."/>
            <person name="Yamaguchi S."/>
            <person name="Yoneyama K."/>
            <person name="Manabe R.I."/>
            <person name="Nelson D.C."/>
            <person name="Schulman A.H."/>
            <person name="Timko M.P."/>
            <person name="dePamphilis C.W."/>
            <person name="Choi D."/>
            <person name="Shirasu K."/>
        </authorList>
    </citation>
    <scope>NUCLEOTIDE SEQUENCE [LARGE SCALE GENOMIC DNA]</scope>
    <source>
        <strain evidence="2">cv. UVA1</strain>
    </source>
</reference>
<evidence type="ECO:0000313" key="2">
    <source>
        <dbReference type="Proteomes" id="UP000325081"/>
    </source>
</evidence>
<sequence length="119" mass="13374">MRHTDARVVIFQLRYSIKCQYNSQLQMLHESLYKHQLHQEKLAPVLQEDKGELRGHVVGGYGEVQLVKDAEIKFCLGSSIEAAAVVAEESIGDWSVDCEVMMLLLPAAACEESMLLEPE</sequence>
<evidence type="ECO:0000313" key="1">
    <source>
        <dbReference type="EMBL" id="GER30001.1"/>
    </source>
</evidence>
<feature type="non-terminal residue" evidence="1">
    <location>
        <position position="119"/>
    </location>
</feature>
<comment type="caution">
    <text evidence="1">The sequence shown here is derived from an EMBL/GenBank/DDBJ whole genome shotgun (WGS) entry which is preliminary data.</text>
</comment>
<protein>
    <submittedName>
        <fullName evidence="1">2-oxoglutarate (2OG) and Fe(II)-dependent oxygenase superfamily protein</fullName>
    </submittedName>
</protein>
<dbReference type="EMBL" id="BKCP01004294">
    <property type="protein sequence ID" value="GER30001.1"/>
    <property type="molecule type" value="Genomic_DNA"/>
</dbReference>
<accession>A0A5A7PB91</accession>
<gene>
    <name evidence="1" type="ORF">STAS_05904</name>
</gene>
<dbReference type="AlphaFoldDB" id="A0A5A7PB91"/>
<organism evidence="1 2">
    <name type="scientific">Striga asiatica</name>
    <name type="common">Asiatic witchweed</name>
    <name type="synonym">Buchnera asiatica</name>
    <dbReference type="NCBI Taxonomy" id="4170"/>
    <lineage>
        <taxon>Eukaryota</taxon>
        <taxon>Viridiplantae</taxon>
        <taxon>Streptophyta</taxon>
        <taxon>Embryophyta</taxon>
        <taxon>Tracheophyta</taxon>
        <taxon>Spermatophyta</taxon>
        <taxon>Magnoliopsida</taxon>
        <taxon>eudicotyledons</taxon>
        <taxon>Gunneridae</taxon>
        <taxon>Pentapetalae</taxon>
        <taxon>asterids</taxon>
        <taxon>lamiids</taxon>
        <taxon>Lamiales</taxon>
        <taxon>Orobanchaceae</taxon>
        <taxon>Buchnereae</taxon>
        <taxon>Striga</taxon>
    </lineage>
</organism>
<keyword evidence="2" id="KW-1185">Reference proteome</keyword>
<proteinExistence type="predicted"/>